<name>A0A151GLG1_DRECN</name>
<dbReference type="EMBL" id="LAYC01000002">
    <property type="protein sequence ID" value="KYK57947.1"/>
    <property type="molecule type" value="Genomic_DNA"/>
</dbReference>
<dbReference type="RefSeq" id="XP_040657299.1">
    <property type="nucleotide sequence ID" value="XM_040802266.1"/>
</dbReference>
<dbReference type="STRING" id="98403.A0A151GLG1"/>
<evidence type="ECO:0000313" key="2">
    <source>
        <dbReference type="EMBL" id="KYK57947.1"/>
    </source>
</evidence>
<evidence type="ECO:0000259" key="1">
    <source>
        <dbReference type="Pfam" id="PF26118"/>
    </source>
</evidence>
<dbReference type="Proteomes" id="UP000076580">
    <property type="component" value="Chromosome 02"/>
</dbReference>
<comment type="caution">
    <text evidence="2">The sequence shown here is derived from an EMBL/GenBank/DDBJ whole genome shotgun (WGS) entry which is preliminary data.</text>
</comment>
<evidence type="ECO:0000313" key="3">
    <source>
        <dbReference type="Proteomes" id="UP000076580"/>
    </source>
</evidence>
<dbReference type="GeneID" id="63717603"/>
<sequence length="110" mass="14082">MWTEMTKDLVTREAIEQMGYEYEETKWFYYIMSYLPYDEVLHLIELSDGIRRARRERARELRWEHDWRDDWGRPHHRHRHDHRRLHDGWDDERVRETEVIYDSHRPRFAR</sequence>
<reference evidence="2 3" key="1">
    <citation type="journal article" date="2016" name="Sci. Rep.">
        <title>Insights into Adaptations to a Near-Obligate Nematode Endoparasitic Lifestyle from the Finished Genome of Drechmeria coniospora.</title>
        <authorList>
            <person name="Zhang L."/>
            <person name="Zhou Z."/>
            <person name="Guo Q."/>
            <person name="Fokkens L."/>
            <person name="Miskei M."/>
            <person name="Pocsi I."/>
            <person name="Zhang W."/>
            <person name="Chen M."/>
            <person name="Wang L."/>
            <person name="Sun Y."/>
            <person name="Donzelli B.G."/>
            <person name="Gibson D.M."/>
            <person name="Nelson D.R."/>
            <person name="Luo J.G."/>
            <person name="Rep M."/>
            <person name="Liu H."/>
            <person name="Yang S."/>
            <person name="Wang J."/>
            <person name="Krasnoff S.B."/>
            <person name="Xu Y."/>
            <person name="Molnar I."/>
            <person name="Lin M."/>
        </authorList>
    </citation>
    <scope>NUCLEOTIDE SEQUENCE [LARGE SCALE GENOMIC DNA]</scope>
    <source>
        <strain evidence="2 3">ARSEF 6962</strain>
    </source>
</reference>
<organism evidence="2 3">
    <name type="scientific">Drechmeria coniospora</name>
    <name type="common">Nematophagous fungus</name>
    <name type="synonym">Meria coniospora</name>
    <dbReference type="NCBI Taxonomy" id="98403"/>
    <lineage>
        <taxon>Eukaryota</taxon>
        <taxon>Fungi</taxon>
        <taxon>Dikarya</taxon>
        <taxon>Ascomycota</taxon>
        <taxon>Pezizomycotina</taxon>
        <taxon>Sordariomycetes</taxon>
        <taxon>Hypocreomycetidae</taxon>
        <taxon>Hypocreales</taxon>
        <taxon>Ophiocordycipitaceae</taxon>
        <taxon>Drechmeria</taxon>
    </lineage>
</organism>
<proteinExistence type="predicted"/>
<dbReference type="AlphaFoldDB" id="A0A151GLG1"/>
<gene>
    <name evidence="2" type="ORF">DCS_04960</name>
</gene>
<keyword evidence="3" id="KW-1185">Reference proteome</keyword>
<dbReference type="Pfam" id="PF26118">
    <property type="entry name" value="DUF8035"/>
    <property type="match status" value="1"/>
</dbReference>
<feature type="domain" description="DUF8035" evidence="1">
    <location>
        <begin position="1"/>
        <end position="53"/>
    </location>
</feature>
<dbReference type="InterPro" id="IPR058348">
    <property type="entry name" value="DUF8035"/>
</dbReference>
<dbReference type="InParanoid" id="A0A151GLG1"/>
<accession>A0A151GLG1</accession>
<protein>
    <recommendedName>
        <fullName evidence="1">DUF8035 domain-containing protein</fullName>
    </recommendedName>
</protein>